<keyword evidence="3" id="KW-1185">Reference proteome</keyword>
<feature type="signal peptide" evidence="1">
    <location>
        <begin position="1"/>
        <end position="23"/>
    </location>
</feature>
<feature type="chain" id="PRO_5020932619" description="Concanavalin A-like lectin/glucanase" evidence="1">
    <location>
        <begin position="24"/>
        <end position="411"/>
    </location>
</feature>
<evidence type="ECO:0000313" key="2">
    <source>
        <dbReference type="EMBL" id="THV01121.1"/>
    </source>
</evidence>
<protein>
    <recommendedName>
        <fullName evidence="4">Concanavalin A-like lectin/glucanase</fullName>
    </recommendedName>
</protein>
<evidence type="ECO:0000313" key="3">
    <source>
        <dbReference type="Proteomes" id="UP000297245"/>
    </source>
</evidence>
<dbReference type="OrthoDB" id="10036721at2759"/>
<dbReference type="Gene3D" id="2.60.120.260">
    <property type="entry name" value="Galactose-binding domain-like"/>
    <property type="match status" value="2"/>
</dbReference>
<keyword evidence="1" id="KW-0732">Signal</keyword>
<name>A0A4S8MF93_DENBC</name>
<accession>A0A4S8MF93</accession>
<sequence>MFKAVVSLVSLGFFFAATTSVAASHSSFKRDNASYCPYPPYSTRSLFARQANSDLDFSGSQWIWTNEVNTNTGVAPVGARAFRKTFGPPEGKTPSTLTIAFAVDDSATLFVNGEDIASQTGWTTSGTYCVTLKPCMNVIAFNASTIGGPAALLVTGEVTYTDGTTSRIVSDQSWRTSGASIPNGFEQPSFDDSSWPLAIGEGAYPMAEFAGYGQVTIAGNNPVSINSANWIWTNELPSPGGAVPAAARAFRRTVTLPAGHTSASAQALITTDNQYSLYINGRFVGSGTTFQTAQRFSIDNIQGPSVVIAVYGVNGDGPSPNPAGLLASLQITSNDPSSCLNCSSVVDVITDTTWKAFNSVPSGFEQPGFDDTAWPAAVTEGTDGASPWGTVTVPSAVSASGTPLPGAPAGN</sequence>
<dbReference type="InterPro" id="IPR008979">
    <property type="entry name" value="Galactose-bd-like_sf"/>
</dbReference>
<dbReference type="SUPFAM" id="SSF49785">
    <property type="entry name" value="Galactose-binding domain-like"/>
    <property type="match status" value="2"/>
</dbReference>
<dbReference type="EMBL" id="ML179094">
    <property type="protein sequence ID" value="THV01121.1"/>
    <property type="molecule type" value="Genomic_DNA"/>
</dbReference>
<evidence type="ECO:0008006" key="4">
    <source>
        <dbReference type="Google" id="ProtNLM"/>
    </source>
</evidence>
<evidence type="ECO:0000256" key="1">
    <source>
        <dbReference type="SAM" id="SignalP"/>
    </source>
</evidence>
<reference evidence="2 3" key="1">
    <citation type="journal article" date="2019" name="Nat. Ecol. Evol.">
        <title>Megaphylogeny resolves global patterns of mushroom evolution.</title>
        <authorList>
            <person name="Varga T."/>
            <person name="Krizsan K."/>
            <person name="Foldi C."/>
            <person name="Dima B."/>
            <person name="Sanchez-Garcia M."/>
            <person name="Sanchez-Ramirez S."/>
            <person name="Szollosi G.J."/>
            <person name="Szarkandi J.G."/>
            <person name="Papp V."/>
            <person name="Albert L."/>
            <person name="Andreopoulos W."/>
            <person name="Angelini C."/>
            <person name="Antonin V."/>
            <person name="Barry K.W."/>
            <person name="Bougher N.L."/>
            <person name="Buchanan P."/>
            <person name="Buyck B."/>
            <person name="Bense V."/>
            <person name="Catcheside P."/>
            <person name="Chovatia M."/>
            <person name="Cooper J."/>
            <person name="Damon W."/>
            <person name="Desjardin D."/>
            <person name="Finy P."/>
            <person name="Geml J."/>
            <person name="Haridas S."/>
            <person name="Hughes K."/>
            <person name="Justo A."/>
            <person name="Karasinski D."/>
            <person name="Kautmanova I."/>
            <person name="Kiss B."/>
            <person name="Kocsube S."/>
            <person name="Kotiranta H."/>
            <person name="LaButti K.M."/>
            <person name="Lechner B.E."/>
            <person name="Liimatainen K."/>
            <person name="Lipzen A."/>
            <person name="Lukacs Z."/>
            <person name="Mihaltcheva S."/>
            <person name="Morgado L.N."/>
            <person name="Niskanen T."/>
            <person name="Noordeloos M.E."/>
            <person name="Ohm R.A."/>
            <person name="Ortiz-Santana B."/>
            <person name="Ovrebo C."/>
            <person name="Racz N."/>
            <person name="Riley R."/>
            <person name="Savchenko A."/>
            <person name="Shiryaev A."/>
            <person name="Soop K."/>
            <person name="Spirin V."/>
            <person name="Szebenyi C."/>
            <person name="Tomsovsky M."/>
            <person name="Tulloss R.E."/>
            <person name="Uehling J."/>
            <person name="Grigoriev I.V."/>
            <person name="Vagvolgyi C."/>
            <person name="Papp T."/>
            <person name="Martin F.M."/>
            <person name="Miettinen O."/>
            <person name="Hibbett D.S."/>
            <person name="Nagy L.G."/>
        </authorList>
    </citation>
    <scope>NUCLEOTIDE SEQUENCE [LARGE SCALE GENOMIC DNA]</scope>
    <source>
        <strain evidence="2 3">CBS 962.96</strain>
    </source>
</reference>
<proteinExistence type="predicted"/>
<dbReference type="AlphaFoldDB" id="A0A4S8MF93"/>
<dbReference type="Proteomes" id="UP000297245">
    <property type="component" value="Unassembled WGS sequence"/>
</dbReference>
<gene>
    <name evidence="2" type="ORF">K435DRAFT_836954</name>
</gene>
<organism evidence="2 3">
    <name type="scientific">Dendrothele bispora (strain CBS 962.96)</name>
    <dbReference type="NCBI Taxonomy" id="1314807"/>
    <lineage>
        <taxon>Eukaryota</taxon>
        <taxon>Fungi</taxon>
        <taxon>Dikarya</taxon>
        <taxon>Basidiomycota</taxon>
        <taxon>Agaricomycotina</taxon>
        <taxon>Agaricomycetes</taxon>
        <taxon>Agaricomycetidae</taxon>
        <taxon>Agaricales</taxon>
        <taxon>Agaricales incertae sedis</taxon>
        <taxon>Dendrothele</taxon>
    </lineage>
</organism>